<keyword evidence="1" id="KW-1133">Transmembrane helix</keyword>
<dbReference type="EMBL" id="GBRH01248800">
    <property type="protein sequence ID" value="JAD49095.1"/>
    <property type="molecule type" value="Transcribed_RNA"/>
</dbReference>
<dbReference type="AlphaFoldDB" id="A0A0A9AJL9"/>
<evidence type="ECO:0000313" key="2">
    <source>
        <dbReference type="EMBL" id="JAD49095.1"/>
    </source>
</evidence>
<sequence>MSQGLEALFLLEEFSWQFFKLFCLPLNFAPLLLLFR</sequence>
<reference evidence="2" key="1">
    <citation type="submission" date="2014-09" db="EMBL/GenBank/DDBJ databases">
        <authorList>
            <person name="Magalhaes I.L.F."/>
            <person name="Oliveira U."/>
            <person name="Santos F.R."/>
            <person name="Vidigal T.H.D.A."/>
            <person name="Brescovit A.D."/>
            <person name="Santos A.J."/>
        </authorList>
    </citation>
    <scope>NUCLEOTIDE SEQUENCE</scope>
    <source>
        <tissue evidence="2">Shoot tissue taken approximately 20 cm above the soil surface</tissue>
    </source>
</reference>
<keyword evidence="1" id="KW-0812">Transmembrane</keyword>
<evidence type="ECO:0000256" key="1">
    <source>
        <dbReference type="SAM" id="Phobius"/>
    </source>
</evidence>
<accession>A0A0A9AJL9</accession>
<name>A0A0A9AJL9_ARUDO</name>
<keyword evidence="1" id="KW-0472">Membrane</keyword>
<protein>
    <submittedName>
        <fullName evidence="2">Uncharacterized protein</fullName>
    </submittedName>
</protein>
<proteinExistence type="predicted"/>
<organism evidence="2">
    <name type="scientific">Arundo donax</name>
    <name type="common">Giant reed</name>
    <name type="synonym">Donax arundinaceus</name>
    <dbReference type="NCBI Taxonomy" id="35708"/>
    <lineage>
        <taxon>Eukaryota</taxon>
        <taxon>Viridiplantae</taxon>
        <taxon>Streptophyta</taxon>
        <taxon>Embryophyta</taxon>
        <taxon>Tracheophyta</taxon>
        <taxon>Spermatophyta</taxon>
        <taxon>Magnoliopsida</taxon>
        <taxon>Liliopsida</taxon>
        <taxon>Poales</taxon>
        <taxon>Poaceae</taxon>
        <taxon>PACMAD clade</taxon>
        <taxon>Arundinoideae</taxon>
        <taxon>Arundineae</taxon>
        <taxon>Arundo</taxon>
    </lineage>
</organism>
<feature type="transmembrane region" description="Helical" evidence="1">
    <location>
        <begin position="14"/>
        <end position="35"/>
    </location>
</feature>
<reference evidence="2" key="2">
    <citation type="journal article" date="2015" name="Data Brief">
        <title>Shoot transcriptome of the giant reed, Arundo donax.</title>
        <authorList>
            <person name="Barrero R.A."/>
            <person name="Guerrero F.D."/>
            <person name="Moolhuijzen P."/>
            <person name="Goolsby J.A."/>
            <person name="Tidwell J."/>
            <person name="Bellgard S.E."/>
            <person name="Bellgard M.I."/>
        </authorList>
    </citation>
    <scope>NUCLEOTIDE SEQUENCE</scope>
    <source>
        <tissue evidence="2">Shoot tissue taken approximately 20 cm above the soil surface</tissue>
    </source>
</reference>